<dbReference type="InterPro" id="IPR027424">
    <property type="entry name" value="Glucose_Oxidase_domain_2"/>
</dbReference>
<dbReference type="HOGENOM" id="CLU_129807_0_0_1"/>
<dbReference type="InterPro" id="IPR036188">
    <property type="entry name" value="FAD/NAD-bd_sf"/>
</dbReference>
<dbReference type="Gene3D" id="4.10.450.10">
    <property type="entry name" value="Glucose Oxidase, domain 2"/>
    <property type="match status" value="1"/>
</dbReference>
<dbReference type="Proteomes" id="UP000054477">
    <property type="component" value="Unassembled WGS sequence"/>
</dbReference>
<dbReference type="InterPro" id="IPR012132">
    <property type="entry name" value="GMC_OxRdtase"/>
</dbReference>
<evidence type="ECO:0000256" key="3">
    <source>
        <dbReference type="ARBA" id="ARBA00011245"/>
    </source>
</evidence>
<dbReference type="InterPro" id="IPR000172">
    <property type="entry name" value="GMC_OxRdtase_N"/>
</dbReference>
<keyword evidence="9" id="KW-1185">Reference proteome</keyword>
<reference evidence="9" key="2">
    <citation type="submission" date="2015-01" db="EMBL/GenBank/DDBJ databases">
        <title>Evolutionary Origins and Diversification of the Mycorrhizal Mutualists.</title>
        <authorList>
            <consortium name="DOE Joint Genome Institute"/>
            <consortium name="Mycorrhizal Genomics Consortium"/>
            <person name="Kohler A."/>
            <person name="Kuo A."/>
            <person name="Nagy L.G."/>
            <person name="Floudas D."/>
            <person name="Copeland A."/>
            <person name="Barry K.W."/>
            <person name="Cichocki N."/>
            <person name="Veneault-Fourrey C."/>
            <person name="LaButti K."/>
            <person name="Lindquist E.A."/>
            <person name="Lipzen A."/>
            <person name="Lundell T."/>
            <person name="Morin E."/>
            <person name="Murat C."/>
            <person name="Riley R."/>
            <person name="Ohm R."/>
            <person name="Sun H."/>
            <person name="Tunlid A."/>
            <person name="Henrissat B."/>
            <person name="Grigoriev I.V."/>
            <person name="Hibbett D.S."/>
            <person name="Martin F."/>
        </authorList>
    </citation>
    <scope>NUCLEOTIDE SEQUENCE [LARGE SCALE GENOMIC DNA]</scope>
    <source>
        <strain evidence="9">LaAM-08-1</strain>
    </source>
</reference>
<keyword evidence="5" id="KW-0274">FAD</keyword>
<evidence type="ECO:0000313" key="9">
    <source>
        <dbReference type="Proteomes" id="UP000054477"/>
    </source>
</evidence>
<dbReference type="Gene3D" id="3.30.560.10">
    <property type="entry name" value="Glucose Oxidase, domain 3"/>
    <property type="match status" value="1"/>
</dbReference>
<evidence type="ECO:0000259" key="7">
    <source>
        <dbReference type="Pfam" id="PF00732"/>
    </source>
</evidence>
<proteinExistence type="inferred from homology"/>
<comment type="subunit">
    <text evidence="3">Monomer.</text>
</comment>
<evidence type="ECO:0000256" key="1">
    <source>
        <dbReference type="ARBA" id="ARBA00001974"/>
    </source>
</evidence>
<dbReference type="AlphaFoldDB" id="A0A0C9WKG0"/>
<protein>
    <submittedName>
        <fullName evidence="8">GMC oxidoreductase</fullName>
    </submittedName>
</protein>
<evidence type="ECO:0000313" key="8">
    <source>
        <dbReference type="EMBL" id="KIJ89405.1"/>
    </source>
</evidence>
<dbReference type="GO" id="GO:0016614">
    <property type="term" value="F:oxidoreductase activity, acting on CH-OH group of donors"/>
    <property type="evidence" value="ECO:0007669"/>
    <property type="project" value="InterPro"/>
</dbReference>
<dbReference type="STRING" id="1095629.A0A0C9WKG0"/>
<evidence type="ECO:0000256" key="2">
    <source>
        <dbReference type="ARBA" id="ARBA00010790"/>
    </source>
</evidence>
<sequence>MTQTNLSNRFVGWPRGKLLGGSSAINAMYLMEPGQHVRRNEEKGNFTPFSPRVQSVVSISYDTSTHESGGPMQVSYLAVIINITANWTSALADAGYPTLEALNGGVTMGAFITPSSINPANWTRTYSRSAYIDSLPPRSNLHIFPQATVT</sequence>
<evidence type="ECO:0000256" key="6">
    <source>
        <dbReference type="ARBA" id="ARBA00023002"/>
    </source>
</evidence>
<organism evidence="8 9">
    <name type="scientific">Laccaria amethystina LaAM-08-1</name>
    <dbReference type="NCBI Taxonomy" id="1095629"/>
    <lineage>
        <taxon>Eukaryota</taxon>
        <taxon>Fungi</taxon>
        <taxon>Dikarya</taxon>
        <taxon>Basidiomycota</taxon>
        <taxon>Agaricomycotina</taxon>
        <taxon>Agaricomycetes</taxon>
        <taxon>Agaricomycetidae</taxon>
        <taxon>Agaricales</taxon>
        <taxon>Agaricineae</taxon>
        <taxon>Hydnangiaceae</taxon>
        <taxon>Laccaria</taxon>
    </lineage>
</organism>
<dbReference type="Gene3D" id="3.50.50.60">
    <property type="entry name" value="FAD/NAD(P)-binding domain"/>
    <property type="match status" value="1"/>
</dbReference>
<comment type="similarity">
    <text evidence="2">Belongs to the GMC oxidoreductase family.</text>
</comment>
<dbReference type="PANTHER" id="PTHR11552">
    <property type="entry name" value="GLUCOSE-METHANOL-CHOLINE GMC OXIDOREDUCTASE"/>
    <property type="match status" value="1"/>
</dbReference>
<gene>
    <name evidence="8" type="ORF">K443DRAFT_16163</name>
</gene>
<dbReference type="EMBL" id="KN839774">
    <property type="protein sequence ID" value="KIJ89405.1"/>
    <property type="molecule type" value="Genomic_DNA"/>
</dbReference>
<reference evidence="8 9" key="1">
    <citation type="submission" date="2014-04" db="EMBL/GenBank/DDBJ databases">
        <authorList>
            <consortium name="DOE Joint Genome Institute"/>
            <person name="Kuo A."/>
            <person name="Kohler A."/>
            <person name="Nagy L.G."/>
            <person name="Floudas D."/>
            <person name="Copeland A."/>
            <person name="Barry K.W."/>
            <person name="Cichocki N."/>
            <person name="Veneault-Fourrey C."/>
            <person name="LaButti K."/>
            <person name="Lindquist E.A."/>
            <person name="Lipzen A."/>
            <person name="Lundell T."/>
            <person name="Morin E."/>
            <person name="Murat C."/>
            <person name="Sun H."/>
            <person name="Tunlid A."/>
            <person name="Henrissat B."/>
            <person name="Grigoriev I.V."/>
            <person name="Hibbett D.S."/>
            <person name="Martin F."/>
            <person name="Nordberg H.P."/>
            <person name="Cantor M.N."/>
            <person name="Hua S.X."/>
        </authorList>
    </citation>
    <scope>NUCLEOTIDE SEQUENCE [LARGE SCALE GENOMIC DNA]</scope>
    <source>
        <strain evidence="8 9">LaAM-08-1</strain>
    </source>
</reference>
<dbReference type="PANTHER" id="PTHR11552:SF218">
    <property type="entry name" value="GLUCOSE-METHANOL-CHOLINE OXIDOREDUCTASE N-TERMINAL DOMAIN-CONTAINING PROTEIN"/>
    <property type="match status" value="1"/>
</dbReference>
<name>A0A0C9WKG0_9AGAR</name>
<dbReference type="GO" id="GO:0050660">
    <property type="term" value="F:flavin adenine dinucleotide binding"/>
    <property type="evidence" value="ECO:0007669"/>
    <property type="project" value="InterPro"/>
</dbReference>
<keyword evidence="6" id="KW-0560">Oxidoreductase</keyword>
<accession>A0A0C9WKG0</accession>
<dbReference type="Pfam" id="PF00732">
    <property type="entry name" value="GMC_oxred_N"/>
    <property type="match status" value="1"/>
</dbReference>
<keyword evidence="4" id="KW-0285">Flavoprotein</keyword>
<comment type="cofactor">
    <cofactor evidence="1">
        <name>FAD</name>
        <dbReference type="ChEBI" id="CHEBI:57692"/>
    </cofactor>
</comment>
<feature type="domain" description="Glucose-methanol-choline oxidoreductase N-terminal" evidence="7">
    <location>
        <begin position="6"/>
        <end position="149"/>
    </location>
</feature>
<evidence type="ECO:0000256" key="5">
    <source>
        <dbReference type="ARBA" id="ARBA00022827"/>
    </source>
</evidence>
<evidence type="ECO:0000256" key="4">
    <source>
        <dbReference type="ARBA" id="ARBA00022630"/>
    </source>
</evidence>
<dbReference type="OrthoDB" id="269227at2759"/>